<dbReference type="GO" id="GO:0006310">
    <property type="term" value="P:DNA recombination"/>
    <property type="evidence" value="ECO:0007669"/>
    <property type="project" value="UniProtKB-KW"/>
</dbReference>
<evidence type="ECO:0000313" key="4">
    <source>
        <dbReference type="Proteomes" id="UP000232323"/>
    </source>
</evidence>
<comment type="catalytic activity">
    <reaction evidence="1">
        <text>ATP + H2O = ADP + phosphate + H(+)</text>
        <dbReference type="Rhea" id="RHEA:13065"/>
        <dbReference type="ChEBI" id="CHEBI:15377"/>
        <dbReference type="ChEBI" id="CHEBI:15378"/>
        <dbReference type="ChEBI" id="CHEBI:30616"/>
        <dbReference type="ChEBI" id="CHEBI:43474"/>
        <dbReference type="ChEBI" id="CHEBI:456216"/>
        <dbReference type="EC" id="5.6.2.3"/>
    </reaction>
</comment>
<dbReference type="GO" id="GO:0043139">
    <property type="term" value="F:5'-3' DNA helicase activity"/>
    <property type="evidence" value="ECO:0007669"/>
    <property type="project" value="UniProtKB-EC"/>
</dbReference>
<keyword evidence="1" id="KW-0378">Hydrolase</keyword>
<keyword evidence="1" id="KW-0234">DNA repair</keyword>
<evidence type="ECO:0000256" key="1">
    <source>
        <dbReference type="RuleBase" id="RU363044"/>
    </source>
</evidence>
<dbReference type="PANTHER" id="PTHR10492">
    <property type="match status" value="1"/>
</dbReference>
<comment type="similarity">
    <text evidence="1">Belongs to the helicase family.</text>
</comment>
<dbReference type="Pfam" id="PF05970">
    <property type="entry name" value="PIF1"/>
    <property type="match status" value="1"/>
</dbReference>
<protein>
    <recommendedName>
        <fullName evidence="1">ATP-dependent DNA helicase</fullName>
        <ecNumber evidence="1">5.6.2.3</ecNumber>
    </recommendedName>
</protein>
<dbReference type="EC" id="5.6.2.3" evidence="1"/>
<comment type="cofactor">
    <cofactor evidence="1">
        <name>Mg(2+)</name>
        <dbReference type="ChEBI" id="CHEBI:18420"/>
    </cofactor>
</comment>
<dbReference type="GO" id="GO:0000723">
    <property type="term" value="P:telomere maintenance"/>
    <property type="evidence" value="ECO:0007669"/>
    <property type="project" value="InterPro"/>
</dbReference>
<dbReference type="Proteomes" id="UP000232323">
    <property type="component" value="Unassembled WGS sequence"/>
</dbReference>
<dbReference type="PANTHER" id="PTHR10492:SF57">
    <property type="entry name" value="ATP-DEPENDENT DNA HELICASE"/>
    <property type="match status" value="1"/>
</dbReference>
<dbReference type="GO" id="GO:0016887">
    <property type="term" value="F:ATP hydrolysis activity"/>
    <property type="evidence" value="ECO:0007669"/>
    <property type="project" value="RHEA"/>
</dbReference>
<dbReference type="InterPro" id="IPR010285">
    <property type="entry name" value="DNA_helicase_pif1-like_DEAD"/>
</dbReference>
<keyword evidence="1" id="KW-0347">Helicase</keyword>
<keyword evidence="1" id="KW-0227">DNA damage</keyword>
<dbReference type="GO" id="GO:0006281">
    <property type="term" value="P:DNA repair"/>
    <property type="evidence" value="ECO:0007669"/>
    <property type="project" value="UniProtKB-KW"/>
</dbReference>
<proteinExistence type="inferred from homology"/>
<sequence length="191" mass="21435">MQITHNNHYNHQLQQGIAVATTSSRVASLLLPAGGSTAQNKYGIDLDNTNNTKDCKCHLKMNNNAAKVLRQAVLHVWDEGPMMTKHCFTTVEKLLKDVMRTEQGQAWREHMPFAGRTRHLRTSRVNNNWLLDLGNGKLDNPLIIIPPHMVVPGKEELHLIKAVYGDLTNDASLRTPEALFDKAVLIVLSTR</sequence>
<evidence type="ECO:0000259" key="2">
    <source>
        <dbReference type="Pfam" id="PF05970"/>
    </source>
</evidence>
<dbReference type="GO" id="GO:0005524">
    <property type="term" value="F:ATP binding"/>
    <property type="evidence" value="ECO:0007669"/>
    <property type="project" value="UniProtKB-KW"/>
</dbReference>
<dbReference type="STRING" id="1157962.A0A250X8L4"/>
<gene>
    <name evidence="3" type="ORF">CEUSTIGMA_g6855.t1</name>
</gene>
<evidence type="ECO:0000313" key="3">
    <source>
        <dbReference type="EMBL" id="GAX79414.1"/>
    </source>
</evidence>
<dbReference type="AlphaFoldDB" id="A0A250X8L4"/>
<reference evidence="3 4" key="1">
    <citation type="submission" date="2017-08" db="EMBL/GenBank/DDBJ databases">
        <title>Acidophilic green algal genome provides insights into adaptation to an acidic environment.</title>
        <authorList>
            <person name="Hirooka S."/>
            <person name="Hirose Y."/>
            <person name="Kanesaki Y."/>
            <person name="Higuchi S."/>
            <person name="Fujiwara T."/>
            <person name="Onuma R."/>
            <person name="Era A."/>
            <person name="Ohbayashi R."/>
            <person name="Uzuka A."/>
            <person name="Nozaki H."/>
            <person name="Yoshikawa H."/>
            <person name="Miyagishima S.Y."/>
        </authorList>
    </citation>
    <scope>NUCLEOTIDE SEQUENCE [LARGE SCALE GENOMIC DNA]</scope>
    <source>
        <strain evidence="3 4">NIES-2499</strain>
    </source>
</reference>
<keyword evidence="4" id="KW-1185">Reference proteome</keyword>
<accession>A0A250X8L4</accession>
<dbReference type="OrthoDB" id="1918649at2759"/>
<keyword evidence="1" id="KW-0067">ATP-binding</keyword>
<name>A0A250X8L4_9CHLO</name>
<dbReference type="EMBL" id="BEGY01000042">
    <property type="protein sequence ID" value="GAX79414.1"/>
    <property type="molecule type" value="Genomic_DNA"/>
</dbReference>
<comment type="caution">
    <text evidence="3">The sequence shown here is derived from an EMBL/GenBank/DDBJ whole genome shotgun (WGS) entry which is preliminary data.</text>
</comment>
<organism evidence="3 4">
    <name type="scientific">Chlamydomonas eustigma</name>
    <dbReference type="NCBI Taxonomy" id="1157962"/>
    <lineage>
        <taxon>Eukaryota</taxon>
        <taxon>Viridiplantae</taxon>
        <taxon>Chlorophyta</taxon>
        <taxon>core chlorophytes</taxon>
        <taxon>Chlorophyceae</taxon>
        <taxon>CS clade</taxon>
        <taxon>Chlamydomonadales</taxon>
        <taxon>Chlamydomonadaceae</taxon>
        <taxon>Chlamydomonas</taxon>
    </lineage>
</organism>
<keyword evidence="1" id="KW-0233">DNA recombination</keyword>
<keyword evidence="1" id="KW-0547">Nucleotide-binding</keyword>
<feature type="domain" description="DNA helicase Pif1-like DEAD-box helicase" evidence="2">
    <location>
        <begin position="14"/>
        <end position="117"/>
    </location>
</feature>